<dbReference type="InterPro" id="IPR029033">
    <property type="entry name" value="His_PPase_superfam"/>
</dbReference>
<dbReference type="InterPro" id="IPR050275">
    <property type="entry name" value="PGM_Phosphatase"/>
</dbReference>
<dbReference type="Proteomes" id="UP000179230">
    <property type="component" value="Unassembled WGS sequence"/>
</dbReference>
<dbReference type="GO" id="GO:0016791">
    <property type="term" value="F:phosphatase activity"/>
    <property type="evidence" value="ECO:0007669"/>
    <property type="project" value="TreeGrafter"/>
</dbReference>
<reference evidence="1 2" key="1">
    <citation type="journal article" date="2016" name="Nat. Commun.">
        <title>Thousands of microbial genomes shed light on interconnected biogeochemical processes in an aquifer system.</title>
        <authorList>
            <person name="Anantharaman K."/>
            <person name="Brown C.T."/>
            <person name="Hug L.A."/>
            <person name="Sharon I."/>
            <person name="Castelle C.J."/>
            <person name="Probst A.J."/>
            <person name="Thomas B.C."/>
            <person name="Singh A."/>
            <person name="Wilkins M.J."/>
            <person name="Karaoz U."/>
            <person name="Brodie E.L."/>
            <person name="Williams K.H."/>
            <person name="Hubbard S.S."/>
            <person name="Banfield J.F."/>
        </authorList>
    </citation>
    <scope>NUCLEOTIDE SEQUENCE [LARGE SCALE GENOMIC DNA]</scope>
</reference>
<dbReference type="AlphaFoldDB" id="A0A1F6FPD9"/>
<evidence type="ECO:0008006" key="3">
    <source>
        <dbReference type="Google" id="ProtNLM"/>
    </source>
</evidence>
<dbReference type="PANTHER" id="PTHR48100:SF1">
    <property type="entry name" value="HISTIDINE PHOSPHATASE FAMILY PROTEIN-RELATED"/>
    <property type="match status" value="1"/>
</dbReference>
<comment type="caution">
    <text evidence="1">The sequence shown here is derived from an EMBL/GenBank/DDBJ whole genome shotgun (WGS) entry which is preliminary data.</text>
</comment>
<protein>
    <recommendedName>
        <fullName evidence="3">Phosphoglycerate mutase</fullName>
    </recommendedName>
</protein>
<organism evidence="1 2">
    <name type="scientific">Candidatus Kaiserbacteria bacterium RIFOXYD1_FULL_42_15</name>
    <dbReference type="NCBI Taxonomy" id="1798532"/>
    <lineage>
        <taxon>Bacteria</taxon>
        <taxon>Candidatus Kaiseribacteriota</taxon>
    </lineage>
</organism>
<name>A0A1F6FPD9_9BACT</name>
<accession>A0A1F6FPD9</accession>
<dbReference type="CDD" id="cd07067">
    <property type="entry name" value="HP_PGM_like"/>
    <property type="match status" value="1"/>
</dbReference>
<dbReference type="EMBL" id="MFMT01000042">
    <property type="protein sequence ID" value="OGG87719.1"/>
    <property type="molecule type" value="Genomic_DNA"/>
</dbReference>
<dbReference type="SUPFAM" id="SSF53254">
    <property type="entry name" value="Phosphoglycerate mutase-like"/>
    <property type="match status" value="1"/>
</dbReference>
<evidence type="ECO:0000313" key="2">
    <source>
        <dbReference type="Proteomes" id="UP000179230"/>
    </source>
</evidence>
<dbReference type="Pfam" id="PF00300">
    <property type="entry name" value="His_Phos_1"/>
    <property type="match status" value="1"/>
</dbReference>
<dbReference type="PANTHER" id="PTHR48100">
    <property type="entry name" value="BROAD-SPECIFICITY PHOSPHATASE YOR283W-RELATED"/>
    <property type="match status" value="1"/>
</dbReference>
<dbReference type="InterPro" id="IPR013078">
    <property type="entry name" value="His_Pase_superF_clade-1"/>
</dbReference>
<gene>
    <name evidence="1" type="ORF">A2592_03280</name>
</gene>
<evidence type="ECO:0000313" key="1">
    <source>
        <dbReference type="EMBL" id="OGG87719.1"/>
    </source>
</evidence>
<proteinExistence type="predicted"/>
<dbReference type="SMART" id="SM00855">
    <property type="entry name" value="PGAM"/>
    <property type="match status" value="1"/>
</dbReference>
<dbReference type="Gene3D" id="3.40.50.1240">
    <property type="entry name" value="Phosphoglycerate mutase-like"/>
    <property type="match status" value="1"/>
</dbReference>
<sequence length="207" mass="24068">MEVYFVRHGRTDGNDAFRHQHHHTALNELGKIQATNIAKFLKKRQPTYLITSTYRRSIETAREIGRECTLIPETHPAFEELHRPEFLVGERILGKVTIAYLLRWFFGVKSASMHDGETYADFTRRLAEARRHLESLPENARVIVVSHAVFINFFLEHMCRPQEMSLWRAGIRIIKILLIRNTGIIHVRFSPAKAKKGCGWRVIHGTE</sequence>
<dbReference type="GO" id="GO:0005737">
    <property type="term" value="C:cytoplasm"/>
    <property type="evidence" value="ECO:0007669"/>
    <property type="project" value="TreeGrafter"/>
</dbReference>